<evidence type="ECO:0000313" key="12">
    <source>
        <dbReference type="EMBL" id="QNL44197.1"/>
    </source>
</evidence>
<dbReference type="Gene3D" id="3.40.50.300">
    <property type="entry name" value="P-loop containing nucleotide triphosphate hydrolases"/>
    <property type="match status" value="1"/>
</dbReference>
<dbReference type="GO" id="GO:0005524">
    <property type="term" value="F:ATP binding"/>
    <property type="evidence" value="ECO:0007669"/>
    <property type="project" value="UniProtKB-KW"/>
</dbReference>
<dbReference type="PANTHER" id="PTHR43384">
    <property type="entry name" value="SEPTUM SITE-DETERMINING PROTEIN MIND HOMOLOG, CHLOROPLASTIC-RELATED"/>
    <property type="match status" value="1"/>
</dbReference>
<dbReference type="InterPro" id="IPR010223">
    <property type="entry name" value="MinD"/>
</dbReference>
<organism evidence="12 13">
    <name type="scientific">Oscillibacter hominis</name>
    <dbReference type="NCBI Taxonomy" id="2763056"/>
    <lineage>
        <taxon>Bacteria</taxon>
        <taxon>Bacillati</taxon>
        <taxon>Bacillota</taxon>
        <taxon>Clostridia</taxon>
        <taxon>Eubacteriales</taxon>
        <taxon>Oscillospiraceae</taxon>
        <taxon>Oscillibacter</taxon>
    </lineage>
</organism>
<dbReference type="GO" id="GO:0009898">
    <property type="term" value="C:cytoplasmic side of plasma membrane"/>
    <property type="evidence" value="ECO:0007669"/>
    <property type="project" value="TreeGrafter"/>
</dbReference>
<dbReference type="InterPro" id="IPR050625">
    <property type="entry name" value="ParA/MinD_ATPase"/>
</dbReference>
<dbReference type="InterPro" id="IPR002586">
    <property type="entry name" value="CobQ/CobB/MinD/ParA_Nub-bd_dom"/>
</dbReference>
<name>A0A7G9B3R6_9FIRM</name>
<keyword evidence="5 10" id="KW-0067">ATP-binding</keyword>
<accession>A0A7G9B3R6</accession>
<sequence>MGESIVVVSGKGGTGKTSFTASVGSALSLLGKRVLCLDCDIGLRNLDLALGLTDRALMDFTDVALGRCTLEEAVVQHPRMPNLYLLTAPMGMGRQALTGADMYRLISRINKTFDYCLIDAPAGLGSGFRLASCAADRAVVVTTTDATSLRDAQHTVMLLDGQFPQNRLHLVVNRVRKKLLKGLHATIDDAIDTAGLPLLGVVPEDDALPICLGRGIPLMLSDSSLAAVAYRNIAKRITGARVPLMRIK</sequence>
<proteinExistence type="inferred from homology"/>
<protein>
    <recommendedName>
        <fullName evidence="2">Septum site-determining protein MinD</fullName>
    </recommendedName>
    <alternativeName>
        <fullName evidence="9">Cell division inhibitor MinD</fullName>
    </alternativeName>
</protein>
<keyword evidence="4 10" id="KW-0547">Nucleotide-binding</keyword>
<dbReference type="AlphaFoldDB" id="A0A7G9B3R6"/>
<feature type="domain" description="CobQ/CobB/MinD/ParA nucleotide binding" evidence="11">
    <location>
        <begin position="5"/>
        <end position="217"/>
    </location>
</feature>
<gene>
    <name evidence="12" type="primary">minD</name>
    <name evidence="12" type="ORF">H8790_12270</name>
</gene>
<evidence type="ECO:0000256" key="3">
    <source>
        <dbReference type="ARBA" id="ARBA00022618"/>
    </source>
</evidence>
<dbReference type="PIRSF" id="PIRSF003092">
    <property type="entry name" value="MinD"/>
    <property type="match status" value="1"/>
</dbReference>
<evidence type="ECO:0000256" key="10">
    <source>
        <dbReference type="PIRSR" id="PIRSR003092-1"/>
    </source>
</evidence>
<dbReference type="GO" id="GO:0051782">
    <property type="term" value="P:negative regulation of cell division"/>
    <property type="evidence" value="ECO:0007669"/>
    <property type="project" value="TreeGrafter"/>
</dbReference>
<dbReference type="NCBIfam" id="TIGR01968">
    <property type="entry name" value="minD_bact"/>
    <property type="match status" value="1"/>
</dbReference>
<evidence type="ECO:0000313" key="13">
    <source>
        <dbReference type="Proteomes" id="UP000515960"/>
    </source>
</evidence>
<keyword evidence="3" id="KW-0132">Cell division</keyword>
<dbReference type="PANTHER" id="PTHR43384:SF6">
    <property type="entry name" value="SEPTUM SITE-DETERMINING PROTEIN MIND HOMOLOG, CHLOROPLASTIC"/>
    <property type="match status" value="1"/>
</dbReference>
<dbReference type="Pfam" id="PF01656">
    <property type="entry name" value="CbiA"/>
    <property type="match status" value="1"/>
</dbReference>
<keyword evidence="13" id="KW-1185">Reference proteome</keyword>
<evidence type="ECO:0000256" key="1">
    <source>
        <dbReference type="ARBA" id="ARBA00010257"/>
    </source>
</evidence>
<evidence type="ECO:0000259" key="11">
    <source>
        <dbReference type="Pfam" id="PF01656"/>
    </source>
</evidence>
<evidence type="ECO:0000256" key="7">
    <source>
        <dbReference type="ARBA" id="ARBA00023306"/>
    </source>
</evidence>
<dbReference type="GO" id="GO:0016887">
    <property type="term" value="F:ATP hydrolysis activity"/>
    <property type="evidence" value="ECO:0007669"/>
    <property type="project" value="InterPro"/>
</dbReference>
<feature type="binding site" evidence="10">
    <location>
        <begin position="11"/>
        <end position="18"/>
    </location>
    <ligand>
        <name>ATP</name>
        <dbReference type="ChEBI" id="CHEBI:30616"/>
    </ligand>
</feature>
<comment type="function">
    <text evidence="8">ATPase required for the correct placement of the division site. Cell division inhibitors MinC and MinD act in concert to form an inhibitor capable of blocking formation of the polar Z ring septums. Rapidly oscillates between the poles of the cell to destabilize FtsZ filaments that have formed before they mature into polar Z rings.</text>
</comment>
<evidence type="ECO:0000256" key="4">
    <source>
        <dbReference type="ARBA" id="ARBA00022741"/>
    </source>
</evidence>
<dbReference type="RefSeq" id="WP_187332798.1">
    <property type="nucleotide sequence ID" value="NZ_CP060490.1"/>
</dbReference>
<evidence type="ECO:0000256" key="8">
    <source>
        <dbReference type="ARBA" id="ARBA00025436"/>
    </source>
</evidence>
<evidence type="ECO:0000256" key="5">
    <source>
        <dbReference type="ARBA" id="ARBA00022840"/>
    </source>
</evidence>
<comment type="similarity">
    <text evidence="1">Belongs to the ParA family. MinD subfamily.</text>
</comment>
<dbReference type="InterPro" id="IPR025501">
    <property type="entry name" value="MinD_FleN"/>
</dbReference>
<evidence type="ECO:0000256" key="9">
    <source>
        <dbReference type="ARBA" id="ARBA00032845"/>
    </source>
</evidence>
<dbReference type="SUPFAM" id="SSF52540">
    <property type="entry name" value="P-loop containing nucleoside triphosphate hydrolases"/>
    <property type="match status" value="1"/>
</dbReference>
<dbReference type="Proteomes" id="UP000515960">
    <property type="component" value="Chromosome"/>
</dbReference>
<dbReference type="GO" id="GO:0000917">
    <property type="term" value="P:division septum assembly"/>
    <property type="evidence" value="ECO:0007669"/>
    <property type="project" value="UniProtKB-KW"/>
</dbReference>
<dbReference type="GO" id="GO:0005829">
    <property type="term" value="C:cytosol"/>
    <property type="evidence" value="ECO:0007669"/>
    <property type="project" value="TreeGrafter"/>
</dbReference>
<dbReference type="EMBL" id="CP060490">
    <property type="protein sequence ID" value="QNL44197.1"/>
    <property type="molecule type" value="Genomic_DNA"/>
</dbReference>
<keyword evidence="7" id="KW-0131">Cell cycle</keyword>
<dbReference type="KEGG" id="ohi:H8790_12270"/>
<reference evidence="12 13" key="1">
    <citation type="submission" date="2020-08" db="EMBL/GenBank/DDBJ databases">
        <authorList>
            <person name="Liu C."/>
            <person name="Sun Q."/>
        </authorList>
    </citation>
    <scope>NUCLEOTIDE SEQUENCE [LARGE SCALE GENOMIC DNA]</scope>
    <source>
        <strain evidence="12 13">NSJ-62</strain>
    </source>
</reference>
<keyword evidence="6" id="KW-0717">Septation</keyword>
<evidence type="ECO:0000256" key="2">
    <source>
        <dbReference type="ARBA" id="ARBA00016887"/>
    </source>
</evidence>
<evidence type="ECO:0000256" key="6">
    <source>
        <dbReference type="ARBA" id="ARBA00023210"/>
    </source>
</evidence>
<dbReference type="InterPro" id="IPR027417">
    <property type="entry name" value="P-loop_NTPase"/>
</dbReference>